<evidence type="ECO:0000313" key="1">
    <source>
        <dbReference type="EMBL" id="AHC73772.1"/>
    </source>
</evidence>
<dbReference type="STRING" id="1401328.P856_558"/>
<protein>
    <submittedName>
        <fullName evidence="1">Uncharacterized protein</fullName>
    </submittedName>
</protein>
<proteinExistence type="predicted"/>
<name>V9TUE7_9PROT</name>
<reference evidence="1 2" key="1">
    <citation type="journal article" date="2013" name="PLoS ONE">
        <title>Bacterial endosymbiosis in a chordate host: long-term co-evolution and conservation of secondary metabolism.</title>
        <authorList>
            <person name="Kwan J.C."/>
            <person name="Schmidt E.W."/>
        </authorList>
    </citation>
    <scope>NUCLEOTIDE SEQUENCE [LARGE SCALE GENOMIC DNA]</scope>
    <source>
        <strain evidence="2">faulkneri L5</strain>
    </source>
</reference>
<dbReference type="AlphaFoldDB" id="V9TUE7"/>
<dbReference type="EMBL" id="CP006745">
    <property type="protein sequence ID" value="AHC73772.1"/>
    <property type="molecule type" value="Genomic_DNA"/>
</dbReference>
<gene>
    <name evidence="1" type="ORF">P856_558</name>
</gene>
<dbReference type="eggNOG" id="ENOG5032WQ2">
    <property type="taxonomic scope" value="Bacteria"/>
</dbReference>
<keyword evidence="2" id="KW-1185">Reference proteome</keyword>
<evidence type="ECO:0000313" key="2">
    <source>
        <dbReference type="Proteomes" id="UP000018700"/>
    </source>
</evidence>
<accession>V9TUE7</accession>
<dbReference type="KEGG" id="efk:P856_558"/>
<sequence>MLTLLFFLINNKSSYRLIPKQLSILSILVLLSACGQVPQPFSKNIANIAHDSFLIPPYTEGVLVRPVIGLADPAVMSRITAMAVKELQKRGIPASLVASNQLSLILIVLVEQQSDDKLKINWTLKKPDGKVVAVRKDMIVSNISLNQALNQMTCWIMPEIISCINIKPADLTITINKIIGAPGNGNDLLHHSLTDAIKKVNVNITKFPAKNGFVVQGTVMLTPNDINNDLVVISWSVADAYGYNLGSIKQSNVVAHKKLLMDWSAVASQIATAAVPGLLHLIRSHLYLIAR</sequence>
<dbReference type="HOGENOM" id="CLU_1018643_0_0_5"/>
<organism evidence="1 2">
    <name type="scientific">Candidatus Endolissoclinum faulkneri L5</name>
    <dbReference type="NCBI Taxonomy" id="1401328"/>
    <lineage>
        <taxon>Bacteria</taxon>
        <taxon>Pseudomonadati</taxon>
        <taxon>Pseudomonadota</taxon>
        <taxon>Alphaproteobacteria</taxon>
        <taxon>Rhodospirillales</taxon>
        <taxon>Rhodospirillaceae</taxon>
        <taxon>Candidatus Endolissoclinum</taxon>
    </lineage>
</organism>
<dbReference type="Proteomes" id="UP000018700">
    <property type="component" value="Chromosome"/>
</dbReference>